<dbReference type="AlphaFoldDB" id="A0A653QJU7"/>
<evidence type="ECO:0000313" key="1">
    <source>
        <dbReference type="EMBL" id="VXB42901.1"/>
    </source>
</evidence>
<dbReference type="EMBL" id="CABWLR010000002">
    <property type="protein sequence ID" value="VXB42901.1"/>
    <property type="molecule type" value="Genomic_DNA"/>
</dbReference>
<evidence type="ECO:0000313" key="2">
    <source>
        <dbReference type="Proteomes" id="UP000430202"/>
    </source>
</evidence>
<organism evidence="1 2">
    <name type="scientific">Maribacter litoralis</name>
    <dbReference type="NCBI Taxonomy" id="2059726"/>
    <lineage>
        <taxon>Bacteria</taxon>
        <taxon>Pseudomonadati</taxon>
        <taxon>Bacteroidota</taxon>
        <taxon>Flavobacteriia</taxon>
        <taxon>Flavobacteriales</taxon>
        <taxon>Flavobacteriaceae</taxon>
        <taxon>Maribacter</taxon>
    </lineage>
</organism>
<dbReference type="Proteomes" id="UP000430202">
    <property type="component" value="Unassembled WGS sequence"/>
</dbReference>
<sequence length="51" mass="5836">MKHTLEASNNYVWVYPTKDINLALGQILTNTDPNLFINPLSDCITVKHYKS</sequence>
<gene>
    <name evidence="1" type="ORF">MARI151_20575</name>
</gene>
<name>A0A653QJU7_9FLAO</name>
<reference evidence="1 2" key="1">
    <citation type="submission" date="2019-10" db="EMBL/GenBank/DDBJ databases">
        <authorList>
            <person name="Karimi E."/>
        </authorList>
    </citation>
    <scope>NUCLEOTIDE SEQUENCE [LARGE SCALE GENOMIC DNA]</scope>
    <source>
        <strain evidence="1">Maribacter sp. 151</strain>
    </source>
</reference>
<proteinExistence type="predicted"/>
<accession>A0A653QJU7</accession>
<keyword evidence="2" id="KW-1185">Reference proteome</keyword>
<protein>
    <submittedName>
        <fullName evidence="1">Uncharacterized protein</fullName>
    </submittedName>
</protein>